<dbReference type="InterPro" id="IPR013783">
    <property type="entry name" value="Ig-like_fold"/>
</dbReference>
<evidence type="ECO:0000313" key="9">
    <source>
        <dbReference type="EMBL" id="TPX60313.1"/>
    </source>
</evidence>
<evidence type="ECO:0000256" key="7">
    <source>
        <dbReference type="SAM" id="Phobius"/>
    </source>
</evidence>
<feature type="transmembrane region" description="Helical" evidence="7">
    <location>
        <begin position="301"/>
        <end position="320"/>
    </location>
</feature>
<dbReference type="GO" id="GO:0090158">
    <property type="term" value="P:endoplasmic reticulum membrane organization"/>
    <property type="evidence" value="ECO:0007669"/>
    <property type="project" value="TreeGrafter"/>
</dbReference>
<comment type="similarity">
    <text evidence="2">Belongs to the VAMP-associated protein (VAP) (TC 9.B.17) family.</text>
</comment>
<sequence length="321" mass="34258">MSSVPSPAMDVKSIVVLSPEKELQFRRPFTSVVKRNLVISNAHPTVAIAFKVKTTAPKQYCVRPNSAVVPPNTKLEVQVLLQAMKEDPPADYISKDKFLVQVIKVPLDILNLANDELAGRLQQLWTQAEQLSKSSPAAGADVMFERKLKCVFLPEDSAAEQDTLKPSTANRISDTTAPIKQEFSDATASPRMSEASKGGPSAANLSSTTAAQAAAPLPAADTKVSPTEHSDKPPAPTSAMVEKELREAREKAKTLQAACDGYKAEIERLNMLRQRRGESGAISHSGSAGGNTALQTQHVGLPMPVGAGIAVAAFLIGAYMF</sequence>
<dbReference type="STRING" id="109895.A0A507E8C1"/>
<dbReference type="PIRSF" id="PIRSF019693">
    <property type="entry name" value="VAMP-associated"/>
    <property type="match status" value="1"/>
</dbReference>
<comment type="caution">
    <text evidence="9">The sequence shown here is derived from an EMBL/GenBank/DDBJ whole genome shotgun (WGS) entry which is preliminary data.</text>
</comment>
<dbReference type="GO" id="GO:0061817">
    <property type="term" value="P:endoplasmic reticulum-plasma membrane tethering"/>
    <property type="evidence" value="ECO:0007669"/>
    <property type="project" value="TreeGrafter"/>
</dbReference>
<dbReference type="Gene3D" id="2.60.40.10">
    <property type="entry name" value="Immunoglobulins"/>
    <property type="match status" value="1"/>
</dbReference>
<dbReference type="AlphaFoldDB" id="A0A507E8C1"/>
<evidence type="ECO:0000256" key="3">
    <source>
        <dbReference type="ARBA" id="ARBA00022692"/>
    </source>
</evidence>
<dbReference type="EMBL" id="QEAQ01000016">
    <property type="protein sequence ID" value="TPX60313.1"/>
    <property type="molecule type" value="Genomic_DNA"/>
</dbReference>
<keyword evidence="3 7" id="KW-0812">Transmembrane</keyword>
<dbReference type="Proteomes" id="UP000318582">
    <property type="component" value="Unassembled WGS sequence"/>
</dbReference>
<keyword evidence="5 7" id="KW-0472">Membrane</keyword>
<keyword evidence="4 7" id="KW-1133">Transmembrane helix</keyword>
<organism evidence="9 10">
    <name type="scientific">Powellomyces hirtus</name>
    <dbReference type="NCBI Taxonomy" id="109895"/>
    <lineage>
        <taxon>Eukaryota</taxon>
        <taxon>Fungi</taxon>
        <taxon>Fungi incertae sedis</taxon>
        <taxon>Chytridiomycota</taxon>
        <taxon>Chytridiomycota incertae sedis</taxon>
        <taxon>Chytridiomycetes</taxon>
        <taxon>Spizellomycetales</taxon>
        <taxon>Powellomycetaceae</taxon>
        <taxon>Powellomyces</taxon>
    </lineage>
</organism>
<evidence type="ECO:0000256" key="1">
    <source>
        <dbReference type="ARBA" id="ARBA00004211"/>
    </source>
</evidence>
<evidence type="ECO:0000256" key="5">
    <source>
        <dbReference type="ARBA" id="ARBA00023136"/>
    </source>
</evidence>
<keyword evidence="10" id="KW-1185">Reference proteome</keyword>
<reference evidence="9 10" key="1">
    <citation type="journal article" date="2019" name="Sci. Rep.">
        <title>Comparative genomics of chytrid fungi reveal insights into the obligate biotrophic and pathogenic lifestyle of Synchytrium endobioticum.</title>
        <authorList>
            <person name="van de Vossenberg B.T.L.H."/>
            <person name="Warris S."/>
            <person name="Nguyen H.D.T."/>
            <person name="van Gent-Pelzer M.P.E."/>
            <person name="Joly D.L."/>
            <person name="van de Geest H.C."/>
            <person name="Bonants P.J.M."/>
            <person name="Smith D.S."/>
            <person name="Levesque C.A."/>
            <person name="van der Lee T.A.J."/>
        </authorList>
    </citation>
    <scope>NUCLEOTIDE SEQUENCE [LARGE SCALE GENOMIC DNA]</scope>
    <source>
        <strain evidence="9 10">CBS 809.83</strain>
    </source>
</reference>
<dbReference type="PANTHER" id="PTHR10809">
    <property type="entry name" value="VESICLE-ASSOCIATED MEMBRANE PROTEIN-ASSOCIATED PROTEIN"/>
    <property type="match status" value="1"/>
</dbReference>
<comment type="subcellular location">
    <subcellularLocation>
        <location evidence="1">Membrane</location>
        <topology evidence="1">Single-pass type IV membrane protein</topology>
    </subcellularLocation>
</comment>
<dbReference type="InterPro" id="IPR016763">
    <property type="entry name" value="VAP"/>
</dbReference>
<dbReference type="SUPFAM" id="SSF49354">
    <property type="entry name" value="PapD-like"/>
    <property type="match status" value="1"/>
</dbReference>
<dbReference type="InterPro" id="IPR000535">
    <property type="entry name" value="MSP_dom"/>
</dbReference>
<evidence type="ECO:0000256" key="6">
    <source>
        <dbReference type="SAM" id="MobiDB-lite"/>
    </source>
</evidence>
<dbReference type="Pfam" id="PF00635">
    <property type="entry name" value="Motile_Sperm"/>
    <property type="match status" value="1"/>
</dbReference>
<accession>A0A507E8C1</accession>
<evidence type="ECO:0000256" key="2">
    <source>
        <dbReference type="ARBA" id="ARBA00008932"/>
    </source>
</evidence>
<evidence type="ECO:0000259" key="8">
    <source>
        <dbReference type="PROSITE" id="PS50202"/>
    </source>
</evidence>
<dbReference type="PROSITE" id="PS50202">
    <property type="entry name" value="MSP"/>
    <property type="match status" value="1"/>
</dbReference>
<evidence type="ECO:0000256" key="4">
    <source>
        <dbReference type="ARBA" id="ARBA00022989"/>
    </source>
</evidence>
<feature type="compositionally biased region" description="Polar residues" evidence="6">
    <location>
        <begin position="164"/>
        <end position="178"/>
    </location>
</feature>
<gene>
    <name evidence="9" type="ORF">PhCBS80983_g01870</name>
</gene>
<evidence type="ECO:0000313" key="10">
    <source>
        <dbReference type="Proteomes" id="UP000318582"/>
    </source>
</evidence>
<name>A0A507E8C1_9FUNG</name>
<feature type="compositionally biased region" description="Low complexity" evidence="6">
    <location>
        <begin position="200"/>
        <end position="220"/>
    </location>
</feature>
<protein>
    <recommendedName>
        <fullName evidence="8">MSP domain-containing protein</fullName>
    </recommendedName>
</protein>
<proteinExistence type="inferred from homology"/>
<feature type="region of interest" description="Disordered" evidence="6">
    <location>
        <begin position="159"/>
        <end position="240"/>
    </location>
</feature>
<dbReference type="GO" id="GO:0005789">
    <property type="term" value="C:endoplasmic reticulum membrane"/>
    <property type="evidence" value="ECO:0007669"/>
    <property type="project" value="InterPro"/>
</dbReference>
<dbReference type="PANTHER" id="PTHR10809:SF6">
    <property type="entry name" value="AT11025P-RELATED"/>
    <property type="match status" value="1"/>
</dbReference>
<dbReference type="InterPro" id="IPR008962">
    <property type="entry name" value="PapD-like_sf"/>
</dbReference>
<feature type="domain" description="MSP" evidence="8">
    <location>
        <begin position="14"/>
        <end position="153"/>
    </location>
</feature>
<dbReference type="GO" id="GO:0033149">
    <property type="term" value="F:FFAT motif binding"/>
    <property type="evidence" value="ECO:0007669"/>
    <property type="project" value="TreeGrafter"/>
</dbReference>
<dbReference type="GO" id="GO:0005886">
    <property type="term" value="C:plasma membrane"/>
    <property type="evidence" value="ECO:0007669"/>
    <property type="project" value="TreeGrafter"/>
</dbReference>